<dbReference type="PANTHER" id="PTHR23017">
    <property type="entry name" value="SERPENTINE RECEPTOR, CLASS X"/>
    <property type="match status" value="1"/>
</dbReference>
<dbReference type="OrthoDB" id="5848837at2759"/>
<keyword evidence="1" id="KW-0472">Membrane</keyword>
<feature type="transmembrane region" description="Helical" evidence="1">
    <location>
        <begin position="108"/>
        <end position="129"/>
    </location>
</feature>
<evidence type="ECO:0000313" key="3">
    <source>
        <dbReference type="EMBL" id="EFP12822.1"/>
    </source>
</evidence>
<dbReference type="PANTHER" id="PTHR23017:SF24">
    <property type="entry name" value="7TM GPCR SERPENTINE RECEPTOR CLASS X (SRX) DOMAIN-CONTAINING PROTEIN-RELATED"/>
    <property type="match status" value="1"/>
</dbReference>
<sequence>MHFRADVEKKKSTFRNDSYFKEADENYKFGPEDTLIGIIISSVCILGVTIQSAVVTGAYNIKNIKGSVFGALILNETFGQFAATVFSFSFFFFGLALNWLAIVSHSEIFGNISLIIFPIILGSHTLMAFNRFCASSMPFSYRKVFSPKTVIIYIIINWTVPPVVYSYFYIFHGCYFPFFQFGWVFMEALRNEKCGSKLLLLSLTFQFLLVFAISVFDIVTFIILVTCRRKVFKSQSKDIRKREINFAMQVLVQGSVMMFVGMWYVSGYTFLPGKRLDWKIFTTTTLSSTGVNCIAPIVICFFNAEYRRWIISLIRKRRSGHSLSVVTSRVSDKF</sequence>
<feature type="transmembrane region" description="Helical" evidence="1">
    <location>
        <begin position="35"/>
        <end position="61"/>
    </location>
</feature>
<feature type="domain" description="7TM GPCR serpentine receptor class x (Srx)" evidence="2">
    <location>
        <begin position="43"/>
        <end position="303"/>
    </location>
</feature>
<feature type="transmembrane region" description="Helical" evidence="1">
    <location>
        <begin position="246"/>
        <end position="265"/>
    </location>
</feature>
<dbReference type="InterPro" id="IPR019430">
    <property type="entry name" value="7TM_GPCR_serpentine_rcpt_Srx"/>
</dbReference>
<dbReference type="HOGENOM" id="CLU_059630_3_1_1"/>
<dbReference type="AlphaFoldDB" id="E3MZ10"/>
<dbReference type="Gene3D" id="1.20.1070.10">
    <property type="entry name" value="Rhodopsin 7-helix transmembrane proteins"/>
    <property type="match status" value="1"/>
</dbReference>
<reference evidence="3" key="1">
    <citation type="submission" date="2007-07" db="EMBL/GenBank/DDBJ databases">
        <title>PCAP assembly of the Caenorhabditis remanei genome.</title>
        <authorList>
            <consortium name="The Caenorhabditis remanei Sequencing Consortium"/>
            <person name="Wilson R.K."/>
        </authorList>
    </citation>
    <scope>NUCLEOTIDE SEQUENCE [LARGE SCALE GENOMIC DNA]</scope>
    <source>
        <strain evidence="3">PB4641</strain>
    </source>
</reference>
<dbReference type="InParanoid" id="E3MZ10"/>
<dbReference type="eggNOG" id="ENOG502THRU">
    <property type="taxonomic scope" value="Eukaryota"/>
</dbReference>
<feature type="transmembrane region" description="Helical" evidence="1">
    <location>
        <begin position="150"/>
        <end position="178"/>
    </location>
</feature>
<keyword evidence="1" id="KW-0812">Transmembrane</keyword>
<feature type="transmembrane region" description="Helical" evidence="1">
    <location>
        <begin position="81"/>
        <end position="102"/>
    </location>
</feature>
<name>E3MZ10_CAERE</name>
<dbReference type="STRING" id="31234.E3MZ10"/>
<keyword evidence="4" id="KW-1185">Reference proteome</keyword>
<dbReference type="Proteomes" id="UP000008281">
    <property type="component" value="Unassembled WGS sequence"/>
</dbReference>
<evidence type="ECO:0000259" key="2">
    <source>
        <dbReference type="Pfam" id="PF10328"/>
    </source>
</evidence>
<gene>
    <name evidence="3" type="primary">Cre-srx-44</name>
    <name evidence="3" type="ORF">CRE_05066</name>
</gene>
<feature type="transmembrane region" description="Helical" evidence="1">
    <location>
        <begin position="198"/>
        <end position="225"/>
    </location>
</feature>
<evidence type="ECO:0000313" key="4">
    <source>
        <dbReference type="Proteomes" id="UP000008281"/>
    </source>
</evidence>
<evidence type="ECO:0000256" key="1">
    <source>
        <dbReference type="SAM" id="Phobius"/>
    </source>
</evidence>
<dbReference type="OMA" id="GWVFMEA"/>
<proteinExistence type="predicted"/>
<dbReference type="EMBL" id="DS268499">
    <property type="protein sequence ID" value="EFP12822.1"/>
    <property type="molecule type" value="Genomic_DNA"/>
</dbReference>
<organism evidence="4">
    <name type="scientific">Caenorhabditis remanei</name>
    <name type="common">Caenorhabditis vulgaris</name>
    <dbReference type="NCBI Taxonomy" id="31234"/>
    <lineage>
        <taxon>Eukaryota</taxon>
        <taxon>Metazoa</taxon>
        <taxon>Ecdysozoa</taxon>
        <taxon>Nematoda</taxon>
        <taxon>Chromadorea</taxon>
        <taxon>Rhabditida</taxon>
        <taxon>Rhabditina</taxon>
        <taxon>Rhabditomorpha</taxon>
        <taxon>Rhabditoidea</taxon>
        <taxon>Rhabditidae</taxon>
        <taxon>Peloderinae</taxon>
        <taxon>Caenorhabditis</taxon>
    </lineage>
</organism>
<feature type="transmembrane region" description="Helical" evidence="1">
    <location>
        <begin position="285"/>
        <end position="306"/>
    </location>
</feature>
<keyword evidence="1" id="KW-1133">Transmembrane helix</keyword>
<protein>
    <submittedName>
        <fullName evidence="3">CRE-SRX-44 protein</fullName>
    </submittedName>
</protein>
<dbReference type="Pfam" id="PF10328">
    <property type="entry name" value="7TM_GPCR_Srx"/>
    <property type="match status" value="1"/>
</dbReference>
<accession>E3MZ10</accession>
<dbReference type="SUPFAM" id="SSF81321">
    <property type="entry name" value="Family A G protein-coupled receptor-like"/>
    <property type="match status" value="1"/>
</dbReference>